<reference evidence="9 10" key="1">
    <citation type="journal article" date="2016" name="Int. J. Syst. Evol. Microbiol.">
        <title>Pseudaminobacter manganicus sp. nov., isolated from sludge of a manganese mine.</title>
        <authorList>
            <person name="Li J."/>
            <person name="Huang J."/>
            <person name="Liao S."/>
            <person name="Wang G."/>
        </authorList>
    </citation>
    <scope>NUCLEOTIDE SEQUENCE [LARGE SCALE GENOMIC DNA]</scope>
    <source>
        <strain evidence="9 10">JH-7</strain>
    </source>
</reference>
<evidence type="ECO:0000256" key="2">
    <source>
        <dbReference type="ARBA" id="ARBA00006706"/>
    </source>
</evidence>
<keyword evidence="10" id="KW-1185">Reference proteome</keyword>
<evidence type="ECO:0000256" key="3">
    <source>
        <dbReference type="ARBA" id="ARBA00022679"/>
    </source>
</evidence>
<dbReference type="Gene3D" id="1.10.600.10">
    <property type="entry name" value="Farnesyl Diphosphate Synthase"/>
    <property type="match status" value="1"/>
</dbReference>
<dbReference type="PROSITE" id="PS00444">
    <property type="entry name" value="POLYPRENYL_SYNTHASE_2"/>
    <property type="match status" value="1"/>
</dbReference>
<comment type="similarity">
    <text evidence="2 8">Belongs to the FPP/GGPP synthase family.</text>
</comment>
<proteinExistence type="inferred from homology"/>
<dbReference type="EMBL" id="MDET01000009">
    <property type="protein sequence ID" value="OQM76271.1"/>
    <property type="molecule type" value="Genomic_DNA"/>
</dbReference>
<dbReference type="PROSITE" id="PS00723">
    <property type="entry name" value="POLYPRENYL_SYNTHASE_1"/>
    <property type="match status" value="1"/>
</dbReference>
<protein>
    <recommendedName>
        <fullName evidence="7">Probable farnesyl diphosphate synthase</fullName>
    </recommendedName>
</protein>
<dbReference type="PANTHER" id="PTHR43281">
    <property type="entry name" value="FARNESYL DIPHOSPHATE SYNTHASE"/>
    <property type="match status" value="1"/>
</dbReference>
<comment type="caution">
    <text evidence="9">The sequence shown here is derived from an EMBL/GenBank/DDBJ whole genome shotgun (WGS) entry which is preliminary data.</text>
</comment>
<evidence type="ECO:0000256" key="1">
    <source>
        <dbReference type="ARBA" id="ARBA00001946"/>
    </source>
</evidence>
<evidence type="ECO:0000256" key="7">
    <source>
        <dbReference type="ARBA" id="ARBA00069024"/>
    </source>
</evidence>
<dbReference type="GO" id="GO:0046872">
    <property type="term" value="F:metal ion binding"/>
    <property type="evidence" value="ECO:0007669"/>
    <property type="project" value="UniProtKB-KW"/>
</dbReference>
<dbReference type="InterPro" id="IPR008949">
    <property type="entry name" value="Isoprenoid_synthase_dom_sf"/>
</dbReference>
<evidence type="ECO:0000313" key="10">
    <source>
        <dbReference type="Proteomes" id="UP000191905"/>
    </source>
</evidence>
<evidence type="ECO:0000256" key="5">
    <source>
        <dbReference type="ARBA" id="ARBA00022842"/>
    </source>
</evidence>
<dbReference type="PANTHER" id="PTHR43281:SF1">
    <property type="entry name" value="FARNESYL DIPHOSPHATE SYNTHASE"/>
    <property type="match status" value="1"/>
</dbReference>
<organism evidence="9 10">
    <name type="scientific">Manganibacter manganicus</name>
    <dbReference type="NCBI Taxonomy" id="1873176"/>
    <lineage>
        <taxon>Bacteria</taxon>
        <taxon>Pseudomonadati</taxon>
        <taxon>Pseudomonadota</taxon>
        <taxon>Alphaproteobacteria</taxon>
        <taxon>Hyphomicrobiales</taxon>
        <taxon>Phyllobacteriaceae</taxon>
        <taxon>Manganibacter</taxon>
    </lineage>
</organism>
<accession>A0A1V8RSU0</accession>
<keyword evidence="3 8" id="KW-0808">Transferase</keyword>
<dbReference type="STRING" id="1873176.BFN67_15380"/>
<dbReference type="GO" id="GO:0004659">
    <property type="term" value="F:prenyltransferase activity"/>
    <property type="evidence" value="ECO:0007669"/>
    <property type="project" value="InterPro"/>
</dbReference>
<dbReference type="NCBIfam" id="NF045485">
    <property type="entry name" value="FPPsyn"/>
    <property type="match status" value="1"/>
</dbReference>
<keyword evidence="6" id="KW-0414">Isoprene biosynthesis</keyword>
<dbReference type="InterPro" id="IPR033749">
    <property type="entry name" value="Polyprenyl_synt_CS"/>
</dbReference>
<dbReference type="InterPro" id="IPR000092">
    <property type="entry name" value="Polyprenyl_synt"/>
</dbReference>
<dbReference type="InterPro" id="IPR053378">
    <property type="entry name" value="Prenyl_diphosphate_synthase"/>
</dbReference>
<comment type="cofactor">
    <cofactor evidence="1">
        <name>Mg(2+)</name>
        <dbReference type="ChEBI" id="CHEBI:18420"/>
    </cofactor>
</comment>
<dbReference type="SUPFAM" id="SSF48576">
    <property type="entry name" value="Terpenoid synthases"/>
    <property type="match status" value="1"/>
</dbReference>
<dbReference type="AlphaFoldDB" id="A0A1V8RSU0"/>
<dbReference type="OrthoDB" id="9805316at2"/>
<dbReference type="Pfam" id="PF00348">
    <property type="entry name" value="polyprenyl_synt"/>
    <property type="match status" value="1"/>
</dbReference>
<dbReference type="SFLD" id="SFLDG01017">
    <property type="entry name" value="Polyprenyl_Transferase_Like"/>
    <property type="match status" value="1"/>
</dbReference>
<dbReference type="FunFam" id="1.10.600.10:FF:000001">
    <property type="entry name" value="Geranylgeranyl diphosphate synthase"/>
    <property type="match status" value="1"/>
</dbReference>
<evidence type="ECO:0000256" key="6">
    <source>
        <dbReference type="ARBA" id="ARBA00023229"/>
    </source>
</evidence>
<evidence type="ECO:0000313" key="9">
    <source>
        <dbReference type="EMBL" id="OQM76271.1"/>
    </source>
</evidence>
<keyword evidence="4" id="KW-0479">Metal-binding</keyword>
<dbReference type="SFLD" id="SFLDS00005">
    <property type="entry name" value="Isoprenoid_Synthase_Type_I"/>
    <property type="match status" value="1"/>
</dbReference>
<dbReference type="GO" id="GO:0005737">
    <property type="term" value="C:cytoplasm"/>
    <property type="evidence" value="ECO:0007669"/>
    <property type="project" value="UniProtKB-ARBA"/>
</dbReference>
<name>A0A1V8RSU0_9HYPH</name>
<evidence type="ECO:0000256" key="4">
    <source>
        <dbReference type="ARBA" id="ARBA00022723"/>
    </source>
</evidence>
<dbReference type="CDD" id="cd00685">
    <property type="entry name" value="Trans_IPPS_HT"/>
    <property type="match status" value="1"/>
</dbReference>
<keyword evidence="5" id="KW-0460">Magnesium</keyword>
<dbReference type="Proteomes" id="UP000191905">
    <property type="component" value="Unassembled WGS sequence"/>
</dbReference>
<sequence length="308" mass="32644">MANNVQIMFEAVLAARAAEVEAALRRILDDRTRSGEIARPERLMAAMRHGALNGGKRLRPFLAIEAAALLAPNLDRQIVLCVAAALECVHCYSLIHDDLPPMDDDDLRRGQPTVHRAFDEATAILAGDALLTLAFDLLAGRSTDTLMPQNRLDLVAGLARAAGLGGMVGGQMLDIQAEERRPEEAGIIRLQAMKTGALIRFACEAGAILAAAPPADRERLAEFGSAIGLAFQLADDLLDVTASPERMGKATGKDAAAGKATLVALHGADWARSQLHGLVNQAHSLLEPYGARAALLKAAASFVAVRQN</sequence>
<gene>
    <name evidence="9" type="ORF">BFN67_15380</name>
</gene>
<evidence type="ECO:0000256" key="8">
    <source>
        <dbReference type="RuleBase" id="RU004466"/>
    </source>
</evidence>
<dbReference type="GO" id="GO:0016114">
    <property type="term" value="P:terpenoid biosynthetic process"/>
    <property type="evidence" value="ECO:0007669"/>
    <property type="project" value="UniProtKB-ARBA"/>
</dbReference>